<dbReference type="Pfam" id="PF00456">
    <property type="entry name" value="Transketolase_N"/>
    <property type="match status" value="1"/>
</dbReference>
<dbReference type="InterPro" id="IPR005474">
    <property type="entry name" value="Transketolase_N"/>
</dbReference>
<dbReference type="Proteomes" id="UP000219972">
    <property type="component" value="Unassembled WGS sequence"/>
</dbReference>
<dbReference type="Gene3D" id="3.40.50.970">
    <property type="match status" value="1"/>
</dbReference>
<proteinExistence type="inferred from homology"/>
<dbReference type="PANTHER" id="PTHR47514:SF1">
    <property type="entry name" value="TRANSKETOLASE N-TERMINAL SECTION-RELATED"/>
    <property type="match status" value="1"/>
</dbReference>
<reference evidence="6 8" key="1">
    <citation type="journal article" date="2015" name="Int. J. Syst. Evol. Microbiol.">
        <title>Rhizobium anhuiense sp. nov., isolated from effective nodules of Vicia faba and Pisum sativum.</title>
        <authorList>
            <person name="Zhang Y.J."/>
            <person name="Zheng W.T."/>
            <person name="Everall I."/>
            <person name="Young J.P."/>
            <person name="Zhang X.X."/>
            <person name="Tian C.F."/>
            <person name="Sui X.H."/>
            <person name="Wang E.T."/>
            <person name="Chen W.X."/>
        </authorList>
    </citation>
    <scope>NUCLEOTIDE SEQUENCE [LARGE SCALE GENOMIC DNA]</scope>
    <source>
        <strain evidence="6 8">CCBAU 23252</strain>
    </source>
</reference>
<evidence type="ECO:0000313" key="7">
    <source>
        <dbReference type="Proteomes" id="UP000219972"/>
    </source>
</evidence>
<dbReference type="EMBL" id="RIBW01000008">
    <property type="protein sequence ID" value="RUM00311.1"/>
    <property type="molecule type" value="Genomic_DNA"/>
</dbReference>
<dbReference type="CDD" id="cd02012">
    <property type="entry name" value="TPP_TK"/>
    <property type="match status" value="1"/>
</dbReference>
<dbReference type="PANTHER" id="PTHR47514">
    <property type="entry name" value="TRANSKETOLASE N-TERMINAL SECTION-RELATED"/>
    <property type="match status" value="1"/>
</dbReference>
<gene>
    <name evidence="5" type="ORF">CO662_14530</name>
    <name evidence="6" type="ORF">EEQ99_18370</name>
</gene>
<evidence type="ECO:0000256" key="1">
    <source>
        <dbReference type="ARBA" id="ARBA00001964"/>
    </source>
</evidence>
<sequence>MINTSFEESCARVRRIIVDTAFRCGQSAHIGGSLSMVELLNTLFGDVLSHRPHEPQWDGRDIFILSKGHAVLGYLAVLHHFGYFDAEKLATFQTNGSDLIAHPVKKVALGIESSNGSLGQGLAYGMGIALGMRKRKQDRRVYVLLGDGECNEGSVWESAASASEMGVGNLTAIIDENGFRNDGPNATYSNRIALTNIWKAFGWNVINVDGHDHHQILSALQQAKQVADIPTAIVARTVKGKGLSFMENNNDWHHNRITGTVYEECLKALGESTGSELETEGEFRG</sequence>
<keyword evidence="3" id="KW-0786">Thiamine pyrophosphate</keyword>
<keyword evidence="7" id="KW-1185">Reference proteome</keyword>
<evidence type="ECO:0000313" key="6">
    <source>
        <dbReference type="EMBL" id="RUM00311.1"/>
    </source>
</evidence>
<comment type="cofactor">
    <cofactor evidence="1">
        <name>thiamine diphosphate</name>
        <dbReference type="ChEBI" id="CHEBI:58937"/>
    </cofactor>
</comment>
<dbReference type="InterPro" id="IPR029061">
    <property type="entry name" value="THDP-binding"/>
</dbReference>
<evidence type="ECO:0000256" key="2">
    <source>
        <dbReference type="ARBA" id="ARBA00007131"/>
    </source>
</evidence>
<evidence type="ECO:0000259" key="4">
    <source>
        <dbReference type="Pfam" id="PF00456"/>
    </source>
</evidence>
<dbReference type="Proteomes" id="UP000273611">
    <property type="component" value="Unassembled WGS sequence"/>
</dbReference>
<evidence type="ECO:0000313" key="5">
    <source>
        <dbReference type="EMBL" id="PDS51109.1"/>
    </source>
</evidence>
<evidence type="ECO:0000256" key="3">
    <source>
        <dbReference type="ARBA" id="ARBA00023052"/>
    </source>
</evidence>
<dbReference type="AlphaFoldDB" id="A0A3S0SUG8"/>
<protein>
    <submittedName>
        <fullName evidence="6">Transketolase</fullName>
    </submittedName>
</protein>
<dbReference type="EMBL" id="NWSL01000008">
    <property type="protein sequence ID" value="PDS51109.1"/>
    <property type="molecule type" value="Genomic_DNA"/>
</dbReference>
<comment type="caution">
    <text evidence="6">The sequence shown here is derived from an EMBL/GenBank/DDBJ whole genome shotgun (WGS) entry which is preliminary data.</text>
</comment>
<feature type="domain" description="Transketolase N-terminal" evidence="4">
    <location>
        <begin position="11"/>
        <end position="255"/>
    </location>
</feature>
<comment type="similarity">
    <text evidence="2">Belongs to the transketolase family.</text>
</comment>
<reference evidence="6" key="3">
    <citation type="submission" date="2018-11" db="EMBL/GenBank/DDBJ databases">
        <authorList>
            <person name="Huo Y."/>
        </authorList>
    </citation>
    <scope>NUCLEOTIDE SEQUENCE</scope>
    <source>
        <strain evidence="6">CCBAU 23252</strain>
    </source>
</reference>
<dbReference type="SUPFAM" id="SSF52518">
    <property type="entry name" value="Thiamin diphosphate-binding fold (THDP-binding)"/>
    <property type="match status" value="1"/>
</dbReference>
<name>A0A3S0SUG8_9HYPH</name>
<reference evidence="5 7" key="2">
    <citation type="submission" date="2017-09" db="EMBL/GenBank/DDBJ databases">
        <title>Comparative genomics of rhizobia isolated from Phaseolus vulgaris in China.</title>
        <authorList>
            <person name="Tong W."/>
        </authorList>
    </citation>
    <scope>NUCLEOTIDE SEQUENCE [LARGE SCALE GENOMIC DNA]</scope>
    <source>
        <strain evidence="5 7">Y27</strain>
    </source>
</reference>
<organism evidence="6 8">
    <name type="scientific">Rhizobium anhuiense</name>
    <dbReference type="NCBI Taxonomy" id="1184720"/>
    <lineage>
        <taxon>Bacteria</taxon>
        <taxon>Pseudomonadati</taxon>
        <taxon>Pseudomonadota</taxon>
        <taxon>Alphaproteobacteria</taxon>
        <taxon>Hyphomicrobiales</taxon>
        <taxon>Rhizobiaceae</taxon>
        <taxon>Rhizobium/Agrobacterium group</taxon>
        <taxon>Rhizobium</taxon>
    </lineage>
</organism>
<evidence type="ECO:0000313" key="8">
    <source>
        <dbReference type="Proteomes" id="UP000273611"/>
    </source>
</evidence>
<accession>A0A3S0SUG8</accession>